<protein>
    <submittedName>
        <fullName evidence="2">Uncharacterized protein</fullName>
    </submittedName>
</protein>
<evidence type="ECO:0000313" key="2">
    <source>
        <dbReference type="EMBL" id="GLW69191.1"/>
    </source>
</evidence>
<reference evidence="2" key="1">
    <citation type="submission" date="2023-02" db="EMBL/GenBank/DDBJ databases">
        <title>Kitasatospora phosalacinea NBRC 14627.</title>
        <authorList>
            <person name="Ichikawa N."/>
            <person name="Sato H."/>
            <person name="Tonouchi N."/>
        </authorList>
    </citation>
    <scope>NUCLEOTIDE SEQUENCE</scope>
    <source>
        <strain evidence="2">NBRC 14627</strain>
    </source>
</reference>
<dbReference type="AlphaFoldDB" id="A0A9W6Q5L4"/>
<feature type="compositionally biased region" description="Gly residues" evidence="1">
    <location>
        <begin position="57"/>
        <end position="66"/>
    </location>
</feature>
<name>A0A9W6Q5L4_9ACTN</name>
<comment type="caution">
    <text evidence="2">The sequence shown here is derived from an EMBL/GenBank/DDBJ whole genome shotgun (WGS) entry which is preliminary data.</text>
</comment>
<proteinExistence type="predicted"/>
<feature type="region of interest" description="Disordered" evidence="1">
    <location>
        <begin position="1"/>
        <end position="66"/>
    </location>
</feature>
<evidence type="ECO:0000256" key="1">
    <source>
        <dbReference type="SAM" id="MobiDB-lite"/>
    </source>
</evidence>
<accession>A0A9W6Q5L4</accession>
<feature type="compositionally biased region" description="Basic and acidic residues" evidence="1">
    <location>
        <begin position="13"/>
        <end position="27"/>
    </location>
</feature>
<evidence type="ECO:0000313" key="3">
    <source>
        <dbReference type="Proteomes" id="UP001165041"/>
    </source>
</evidence>
<sequence>MCSEAARVVHGALGDDKTHGDKPKARGECPGPRSIPRAGAARSAPVGPKRRNPETAGPGGREPGAV</sequence>
<organism evidence="2 3">
    <name type="scientific">Kitasatospora phosalacinea</name>
    <dbReference type="NCBI Taxonomy" id="2065"/>
    <lineage>
        <taxon>Bacteria</taxon>
        <taxon>Bacillati</taxon>
        <taxon>Actinomycetota</taxon>
        <taxon>Actinomycetes</taxon>
        <taxon>Kitasatosporales</taxon>
        <taxon>Streptomycetaceae</taxon>
        <taxon>Kitasatospora</taxon>
    </lineage>
</organism>
<gene>
    <name evidence="2" type="ORF">Kpho02_14900</name>
</gene>
<dbReference type="Proteomes" id="UP001165041">
    <property type="component" value="Unassembled WGS sequence"/>
</dbReference>
<dbReference type="EMBL" id="BSSA01000003">
    <property type="protein sequence ID" value="GLW69191.1"/>
    <property type="molecule type" value="Genomic_DNA"/>
</dbReference>